<dbReference type="InterPro" id="IPR032861">
    <property type="entry name" value="TAXi_N"/>
</dbReference>
<dbReference type="PANTHER" id="PTHR47965:SF46">
    <property type="entry name" value="BASIC 7S GLOBULIN-LIKE"/>
    <property type="match status" value="1"/>
</dbReference>
<protein>
    <submittedName>
        <fullName evidence="4">Basic 7S globulin</fullName>
    </submittedName>
</protein>
<proteinExistence type="inferred from homology"/>
<accession>W9SJ18</accession>
<dbReference type="eggNOG" id="KOG1339">
    <property type="taxonomic scope" value="Eukaryota"/>
</dbReference>
<keyword evidence="2" id="KW-0732">Signal</keyword>
<evidence type="ECO:0000256" key="2">
    <source>
        <dbReference type="SAM" id="SignalP"/>
    </source>
</evidence>
<keyword evidence="5" id="KW-1185">Reference proteome</keyword>
<dbReference type="STRING" id="981085.W9SJ18"/>
<reference evidence="5" key="1">
    <citation type="submission" date="2013-01" db="EMBL/GenBank/DDBJ databases">
        <title>Draft Genome Sequence of a Mulberry Tree, Morus notabilis C.K. Schneid.</title>
        <authorList>
            <person name="He N."/>
            <person name="Zhao S."/>
        </authorList>
    </citation>
    <scope>NUCLEOTIDE SEQUENCE</scope>
</reference>
<feature type="domain" description="Peptidase A1" evidence="3">
    <location>
        <begin position="47"/>
        <end position="399"/>
    </location>
</feature>
<dbReference type="Pfam" id="PF14541">
    <property type="entry name" value="TAXi_C"/>
    <property type="match status" value="1"/>
</dbReference>
<dbReference type="OrthoDB" id="1162128at2759"/>
<dbReference type="Proteomes" id="UP000030645">
    <property type="component" value="Unassembled WGS sequence"/>
</dbReference>
<feature type="signal peptide" evidence="2">
    <location>
        <begin position="1"/>
        <end position="30"/>
    </location>
</feature>
<dbReference type="AlphaFoldDB" id="W9SJ18"/>
<dbReference type="KEGG" id="mnt:21384557"/>
<dbReference type="Pfam" id="PF14543">
    <property type="entry name" value="TAXi_N"/>
    <property type="match status" value="1"/>
</dbReference>
<organism evidence="4 5">
    <name type="scientific">Morus notabilis</name>
    <dbReference type="NCBI Taxonomy" id="981085"/>
    <lineage>
        <taxon>Eukaryota</taxon>
        <taxon>Viridiplantae</taxon>
        <taxon>Streptophyta</taxon>
        <taxon>Embryophyta</taxon>
        <taxon>Tracheophyta</taxon>
        <taxon>Spermatophyta</taxon>
        <taxon>Magnoliopsida</taxon>
        <taxon>eudicotyledons</taxon>
        <taxon>Gunneridae</taxon>
        <taxon>Pentapetalae</taxon>
        <taxon>rosids</taxon>
        <taxon>fabids</taxon>
        <taxon>Rosales</taxon>
        <taxon>Moraceae</taxon>
        <taxon>Moreae</taxon>
        <taxon>Morus</taxon>
    </lineage>
</organism>
<name>W9SJ18_9ROSA</name>
<evidence type="ECO:0000313" key="5">
    <source>
        <dbReference type="Proteomes" id="UP000030645"/>
    </source>
</evidence>
<dbReference type="PROSITE" id="PS51767">
    <property type="entry name" value="PEPTIDASE_A1"/>
    <property type="match status" value="1"/>
</dbReference>
<dbReference type="PANTHER" id="PTHR47965">
    <property type="entry name" value="ASPARTYL PROTEASE-RELATED"/>
    <property type="match status" value="1"/>
</dbReference>
<evidence type="ECO:0000256" key="1">
    <source>
        <dbReference type="ARBA" id="ARBA00007447"/>
    </source>
</evidence>
<dbReference type="Gene3D" id="2.40.70.10">
    <property type="entry name" value="Acid Proteases"/>
    <property type="match status" value="2"/>
</dbReference>
<evidence type="ECO:0000259" key="3">
    <source>
        <dbReference type="PROSITE" id="PS51767"/>
    </source>
</evidence>
<dbReference type="InterPro" id="IPR033121">
    <property type="entry name" value="PEPTIDASE_A1"/>
</dbReference>
<dbReference type="GO" id="GO:0006508">
    <property type="term" value="P:proteolysis"/>
    <property type="evidence" value="ECO:0007669"/>
    <property type="project" value="InterPro"/>
</dbReference>
<dbReference type="InterPro" id="IPR001461">
    <property type="entry name" value="Aspartic_peptidase_A1"/>
</dbReference>
<dbReference type="InterPro" id="IPR021109">
    <property type="entry name" value="Peptidase_aspartic_dom_sf"/>
</dbReference>
<dbReference type="InterPro" id="IPR032799">
    <property type="entry name" value="TAXi_C"/>
</dbReference>
<comment type="similarity">
    <text evidence="1">Belongs to the peptidase A1 family.</text>
</comment>
<dbReference type="GO" id="GO:0004190">
    <property type="term" value="F:aspartic-type endopeptidase activity"/>
    <property type="evidence" value="ECO:0007669"/>
    <property type="project" value="InterPro"/>
</dbReference>
<gene>
    <name evidence="4" type="ORF">L484_000937</name>
</gene>
<evidence type="ECO:0000313" key="4">
    <source>
        <dbReference type="EMBL" id="EXC31441.1"/>
    </source>
</evidence>
<dbReference type="EMBL" id="KE346256">
    <property type="protein sequence ID" value="EXC31441.1"/>
    <property type="molecule type" value="Genomic_DNA"/>
</dbReference>
<dbReference type="SUPFAM" id="SSF50630">
    <property type="entry name" value="Acid proteases"/>
    <property type="match status" value="1"/>
</dbReference>
<sequence length="421" mass="45687">MASSSSSSFQFLLLLVQCLFFFYNGTLSNAQITPILPITKDASTLQYLTSVDHGNSLLPTKLVLDLGGPFLWMDCGSRDLFSPGRLISRGSIRCLAAKSSSRRNSDDKSDVCAIFSENRIGKVRGRGDVAEDILAVDLVDPSKAEEIRTVGKYLHNNFLFACAEKSLLSGLASGAKGILGLGRARISLPSQISSGLDSKWEFTLCLSSSNGVVLHENGRYMSSYFGSEISNSLVYTPLILSGEGDSQNDYFINLKSISIGGKRLSFDVEKAKLSTIVPYTTMESSIYAVFVKAYERAALSMNMTRVESVAPFGLCFGVETVPKTRFGPEVPDVELGLQSELVKWRIHGRNLMVKVSDEVVCLGFLDGGLELGASIVLGGFQLEDVVLHFDVGSSMMGFSPLLKWKRSCSDFGFGATPLESL</sequence>
<feature type="chain" id="PRO_5004929185" evidence="2">
    <location>
        <begin position="31"/>
        <end position="421"/>
    </location>
</feature>